<dbReference type="RefSeq" id="WP_377816690.1">
    <property type="nucleotide sequence ID" value="NZ_JBHRSJ010000035.1"/>
</dbReference>
<evidence type="ECO:0000256" key="5">
    <source>
        <dbReference type="ARBA" id="ARBA00023136"/>
    </source>
</evidence>
<feature type="binding site" evidence="6">
    <location>
        <position position="534"/>
    </location>
    <ligand>
        <name>Zn(2+)</name>
        <dbReference type="ChEBI" id="CHEBI:29105"/>
    </ligand>
</feature>
<comment type="similarity">
    <text evidence="6">Belongs to the inorganic carbon transporter (TC 9.A.2) DabA family.</text>
</comment>
<comment type="function">
    <text evidence="6">Part of an energy-coupled inorganic carbon pump.</text>
</comment>
<feature type="binding site" evidence="6">
    <location>
        <position position="549"/>
    </location>
    <ligand>
        <name>Zn(2+)</name>
        <dbReference type="ChEBI" id="CHEBI:29105"/>
    </ligand>
</feature>
<comment type="subunit">
    <text evidence="6">Forms a complex with DabB.</text>
</comment>
<dbReference type="Proteomes" id="UP001595457">
    <property type="component" value="Unassembled WGS sequence"/>
</dbReference>
<evidence type="ECO:0000256" key="4">
    <source>
        <dbReference type="ARBA" id="ARBA00022833"/>
    </source>
</evidence>
<comment type="caution">
    <text evidence="7">The sequence shown here is derived from an EMBL/GenBank/DDBJ whole genome shotgun (WGS) entry which is preliminary data.</text>
</comment>
<protein>
    <recommendedName>
        <fullName evidence="6">Probable inorganic carbon transporter subunit DabA</fullName>
    </recommendedName>
</protein>
<keyword evidence="1 6" id="KW-0813">Transport</keyword>
<evidence type="ECO:0000313" key="7">
    <source>
        <dbReference type="EMBL" id="MFC2974465.1"/>
    </source>
</evidence>
<keyword evidence="5 6" id="KW-0472">Membrane</keyword>
<keyword evidence="2 6" id="KW-1003">Cell membrane</keyword>
<feature type="binding site" evidence="6">
    <location>
        <position position="363"/>
    </location>
    <ligand>
        <name>Zn(2+)</name>
        <dbReference type="ChEBI" id="CHEBI:29105"/>
    </ligand>
</feature>
<evidence type="ECO:0000256" key="3">
    <source>
        <dbReference type="ARBA" id="ARBA00022723"/>
    </source>
</evidence>
<dbReference type="PANTHER" id="PTHR38344:SF1">
    <property type="entry name" value="INORGANIC CARBON TRANSPORTER SUBUNIT DABA-RELATED"/>
    <property type="match status" value="1"/>
</dbReference>
<evidence type="ECO:0000256" key="2">
    <source>
        <dbReference type="ARBA" id="ARBA00022475"/>
    </source>
</evidence>
<dbReference type="InterPro" id="IPR018752">
    <property type="entry name" value="DabA"/>
</dbReference>
<evidence type="ECO:0000256" key="6">
    <source>
        <dbReference type="HAMAP-Rule" id="MF_01871"/>
    </source>
</evidence>
<accession>A0ABV7AYJ9</accession>
<feature type="binding site" evidence="6">
    <location>
        <position position="365"/>
    </location>
    <ligand>
        <name>Zn(2+)</name>
        <dbReference type="ChEBI" id="CHEBI:29105"/>
    </ligand>
</feature>
<proteinExistence type="inferred from homology"/>
<dbReference type="Pfam" id="PF10070">
    <property type="entry name" value="DabA"/>
    <property type="match status" value="1"/>
</dbReference>
<dbReference type="EMBL" id="JBHRSJ010000035">
    <property type="protein sequence ID" value="MFC2974465.1"/>
    <property type="molecule type" value="Genomic_DNA"/>
</dbReference>
<gene>
    <name evidence="6" type="primary">dabA</name>
    <name evidence="7" type="ORF">ACFOJE_19915</name>
</gene>
<sequence length="863" mass="97126">MTAGRAWLCSNFLRVIGIVPMASGVESMTARSEGPAQFGSFDEAAVLHELEHYLPKQAPLKDFVHHNTLHAFQGSKFHDALRNASGIFGYNVSLKLEKYRSLYLQGEITPAVLDWVIRQHKGDQFERWKSLLVEGEFAPPALPRIGSVRAHWKKNQRVDLDSLVHPLLFRILCSYLDQGISIWAFPSNGEGFLSALRELERHSFTSFFRRERARRLLLDGDCAIADLLRLLVRDEALFEHYLFDQQFAHPGWSGIVTVIEAQPGTLIDSRKITLRELIVFELLLEIDALDEHFDERWSPLEADLAGEPREILAEVPRTELHDALAIWQEALEWSFYDPVLSAVQRQPAESPAAPAKSFQGLFCIDDRICSFRRHLESLDPHCETYGTPGFFGVEFYFKPANAKSSSRVCPGSIEPQYLIKETGGQDRRRAEPHFSKHSHNLLGGWVISQTLGFWSAIKLFDNIFKPSASPLGSSSFRHMERGSSLSIENRSPDEREDGLQVGFTVEEMAQRAEGLLRSIGLIRDFAPIVYVVGHGASNTNNPHYAAYDCGACSGRPGSVNARVICFMLNHPRVREILAGKGVEIPAATRFVGALHDTTRDEVAFYDEESLDADSQARHRANVAVFDKALALNAKERSRRFELTDSQQSPERVHEAVKARAVSLFEPRPELNHATNALCIVGRRFLSRKLFLDRRSFLNSYDYRVDPDGTFLLGILRAAAPVCGGINLEYFFSHVDNQKLGAGSKLPHNVMGLIGVANGNDGDLRPGLPSQMIEVHNPVRMMIVVEQFPEVVLNTLRQHPPTWEWFANDWINLTVVSPESHELFRFRDGAFEAYRPLTERIGVAADLEKLFETQADNLPVLALS</sequence>
<name>A0ABV7AYJ9_9GAMM</name>
<keyword evidence="8" id="KW-1185">Reference proteome</keyword>
<reference evidence="8" key="1">
    <citation type="journal article" date="2019" name="Int. J. Syst. Evol. Microbiol.">
        <title>The Global Catalogue of Microorganisms (GCM) 10K type strain sequencing project: providing services to taxonomists for standard genome sequencing and annotation.</title>
        <authorList>
            <consortium name="The Broad Institute Genomics Platform"/>
            <consortium name="The Broad Institute Genome Sequencing Center for Infectious Disease"/>
            <person name="Wu L."/>
            <person name="Ma J."/>
        </authorList>
    </citation>
    <scope>NUCLEOTIDE SEQUENCE [LARGE SCALE GENOMIC DNA]</scope>
    <source>
        <strain evidence="8">KCTC 62195</strain>
    </source>
</reference>
<comment type="subcellular location">
    <subcellularLocation>
        <location evidence="6">Cell membrane</location>
        <topology evidence="6">Peripheral membrane protein</topology>
    </subcellularLocation>
</comment>
<evidence type="ECO:0000256" key="1">
    <source>
        <dbReference type="ARBA" id="ARBA00022448"/>
    </source>
</evidence>
<comment type="cofactor">
    <cofactor evidence="6">
        <name>Zn(2+)</name>
        <dbReference type="ChEBI" id="CHEBI:29105"/>
    </cofactor>
</comment>
<evidence type="ECO:0000313" key="8">
    <source>
        <dbReference type="Proteomes" id="UP001595457"/>
    </source>
</evidence>
<keyword evidence="3 6" id="KW-0479">Metal-binding</keyword>
<keyword evidence="4 6" id="KW-0862">Zinc</keyword>
<dbReference type="PANTHER" id="PTHR38344">
    <property type="entry name" value="UPF0753 PROTEIN AQ_863"/>
    <property type="match status" value="1"/>
</dbReference>
<organism evidence="7 8">
    <name type="scientific">Azotobacter bryophylli</name>
    <dbReference type="NCBI Taxonomy" id="1986537"/>
    <lineage>
        <taxon>Bacteria</taxon>
        <taxon>Pseudomonadati</taxon>
        <taxon>Pseudomonadota</taxon>
        <taxon>Gammaproteobacteria</taxon>
        <taxon>Pseudomonadales</taxon>
        <taxon>Pseudomonadaceae</taxon>
        <taxon>Azotobacter</taxon>
    </lineage>
</organism>
<dbReference type="HAMAP" id="MF_01871">
    <property type="entry name" value="DabA"/>
    <property type="match status" value="1"/>
</dbReference>